<keyword evidence="12" id="KW-1185">Reference proteome</keyword>
<dbReference type="InterPro" id="IPR002110">
    <property type="entry name" value="Ankyrin_rpt"/>
</dbReference>
<keyword evidence="10" id="KW-0040">ANK repeat</keyword>
<evidence type="ECO:0000256" key="6">
    <source>
        <dbReference type="ARBA" id="ARBA00022656"/>
    </source>
</evidence>
<comment type="caution">
    <text evidence="11">The sequence shown here is derived from an EMBL/GenBank/DDBJ whole genome shotgun (WGS) entry which is preliminary data.</text>
</comment>
<keyword evidence="9" id="KW-1053">Target membrane</keyword>
<evidence type="ECO:0000256" key="7">
    <source>
        <dbReference type="ARBA" id="ARBA00022699"/>
    </source>
</evidence>
<keyword evidence="5" id="KW-1052">Target cell membrane</keyword>
<evidence type="ECO:0000313" key="11">
    <source>
        <dbReference type="EMBL" id="KAG8194470.1"/>
    </source>
</evidence>
<evidence type="ECO:0000256" key="9">
    <source>
        <dbReference type="ARBA" id="ARBA00023298"/>
    </source>
</evidence>
<reference evidence="11 12" key="1">
    <citation type="journal article" date="2022" name="Nat. Ecol. Evol.">
        <title>A masculinizing supergene underlies an exaggerated male reproductive morph in a spider.</title>
        <authorList>
            <person name="Hendrickx F."/>
            <person name="De Corte Z."/>
            <person name="Sonet G."/>
            <person name="Van Belleghem S.M."/>
            <person name="Kostlbacher S."/>
            <person name="Vangestel C."/>
        </authorList>
    </citation>
    <scope>NUCLEOTIDE SEQUENCE [LARGE SCALE GENOMIC DNA]</scope>
    <source>
        <strain evidence="11">W744_W776</strain>
    </source>
</reference>
<keyword evidence="8" id="KW-0638">Presynaptic neurotoxin</keyword>
<evidence type="ECO:0000256" key="10">
    <source>
        <dbReference type="PROSITE-ProRule" id="PRU00023"/>
    </source>
</evidence>
<dbReference type="Pfam" id="PF12796">
    <property type="entry name" value="Ank_2"/>
    <property type="match status" value="1"/>
</dbReference>
<dbReference type="GO" id="GO:0044231">
    <property type="term" value="C:host cell presynaptic membrane"/>
    <property type="evidence" value="ECO:0007669"/>
    <property type="project" value="UniProtKB-KW"/>
</dbReference>
<evidence type="ECO:0000256" key="5">
    <source>
        <dbReference type="ARBA" id="ARBA00022537"/>
    </source>
</evidence>
<dbReference type="GO" id="GO:0090729">
    <property type="term" value="F:toxin activity"/>
    <property type="evidence" value="ECO:0007669"/>
    <property type="project" value="UniProtKB-KW"/>
</dbReference>
<dbReference type="InterPro" id="IPR036770">
    <property type="entry name" value="Ankyrin_rpt-contain_sf"/>
</dbReference>
<dbReference type="GO" id="GO:0005576">
    <property type="term" value="C:extracellular region"/>
    <property type="evidence" value="ECO:0007669"/>
    <property type="project" value="UniProtKB-SubCell"/>
</dbReference>
<keyword evidence="4" id="KW-0964">Secreted</keyword>
<gene>
    <name evidence="11" type="ORF">JTE90_013228</name>
</gene>
<keyword evidence="7" id="KW-0528">Neurotoxin</keyword>
<organism evidence="11 12">
    <name type="scientific">Oedothorax gibbosus</name>
    <dbReference type="NCBI Taxonomy" id="931172"/>
    <lineage>
        <taxon>Eukaryota</taxon>
        <taxon>Metazoa</taxon>
        <taxon>Ecdysozoa</taxon>
        <taxon>Arthropoda</taxon>
        <taxon>Chelicerata</taxon>
        <taxon>Arachnida</taxon>
        <taxon>Araneae</taxon>
        <taxon>Araneomorphae</taxon>
        <taxon>Entelegynae</taxon>
        <taxon>Araneoidea</taxon>
        <taxon>Linyphiidae</taxon>
        <taxon>Erigoninae</taxon>
        <taxon>Oedothorax</taxon>
    </lineage>
</organism>
<dbReference type="Gene3D" id="1.25.40.20">
    <property type="entry name" value="Ankyrin repeat-containing domain"/>
    <property type="match status" value="1"/>
</dbReference>
<dbReference type="SMART" id="SM00248">
    <property type="entry name" value="ANK"/>
    <property type="match status" value="2"/>
</dbReference>
<comment type="subcellular location">
    <subcellularLocation>
        <location evidence="2">Secreted</location>
    </subcellularLocation>
    <subcellularLocation>
        <location evidence="1">Target cell membrane</location>
    </subcellularLocation>
</comment>
<dbReference type="PANTHER" id="PTHR22677">
    <property type="entry name" value="ANKYRIN REPEAT DOMAIN-CONTAINING PROTEIN 60"/>
    <property type="match status" value="1"/>
</dbReference>
<keyword evidence="6" id="KW-0800">Toxin</keyword>
<dbReference type="GO" id="GO:0044218">
    <property type="term" value="C:other organism cell membrane"/>
    <property type="evidence" value="ECO:0007669"/>
    <property type="project" value="UniProtKB-KW"/>
</dbReference>
<dbReference type="PANTHER" id="PTHR22677:SF4">
    <property type="entry name" value="USHER SYNDROME TYPE-1G PROTEIN-LIKE PROTEIN"/>
    <property type="match status" value="1"/>
</dbReference>
<protein>
    <submittedName>
        <fullName evidence="11">Uncharacterized protein</fullName>
    </submittedName>
</protein>
<evidence type="ECO:0000313" key="12">
    <source>
        <dbReference type="Proteomes" id="UP000827092"/>
    </source>
</evidence>
<dbReference type="PROSITE" id="PS50297">
    <property type="entry name" value="ANK_REP_REGION"/>
    <property type="match status" value="1"/>
</dbReference>
<name>A0AAV6VCV4_9ARAC</name>
<proteinExistence type="predicted"/>
<keyword evidence="3" id="KW-0268">Exocytosis</keyword>
<evidence type="ECO:0000256" key="8">
    <source>
        <dbReference type="ARBA" id="ARBA00023028"/>
    </source>
</evidence>
<dbReference type="GO" id="GO:0006887">
    <property type="term" value="P:exocytosis"/>
    <property type="evidence" value="ECO:0007669"/>
    <property type="project" value="UniProtKB-KW"/>
</dbReference>
<dbReference type="Proteomes" id="UP000827092">
    <property type="component" value="Unassembled WGS sequence"/>
</dbReference>
<dbReference type="InterPro" id="IPR039323">
    <property type="entry name" value="ANKRD_45/46/60"/>
</dbReference>
<evidence type="ECO:0000256" key="4">
    <source>
        <dbReference type="ARBA" id="ARBA00022525"/>
    </source>
</evidence>
<keyword evidence="9" id="KW-0472">Membrane</keyword>
<accession>A0AAV6VCV4</accession>
<sequence>MANEQEKNLHNVDSVHELERLLNSGANINERNVFYETPLITALRREVDFEVIRCFVQLGSDVNAKDCWGVSPLYCAVARHGRNLKLIKLLLDNGADIEGGKQINDRFLDHNVTHNLLCMKLLIKYKFLRNAHLLDLSFRPSSNLNRNYYEEYKAVVALDLKPSCYRYLRKFLDSCAAEVVRMLTVYVGPSVSLHHFITDSLLAEIPRKRCEPAAKEILDGVLAEILRKKYLIYGDMITSKIGRVHLIGKICEQLHHHAPVGENFPYHIVLDNVAKYFNKEELMNIVKAFK</sequence>
<feature type="repeat" description="ANK" evidence="10">
    <location>
        <begin position="68"/>
        <end position="102"/>
    </location>
</feature>
<evidence type="ECO:0000256" key="3">
    <source>
        <dbReference type="ARBA" id="ARBA00022483"/>
    </source>
</evidence>
<dbReference type="SUPFAM" id="SSF48403">
    <property type="entry name" value="Ankyrin repeat"/>
    <property type="match status" value="1"/>
</dbReference>
<dbReference type="EMBL" id="JAFNEN010000102">
    <property type="protein sequence ID" value="KAG8194470.1"/>
    <property type="molecule type" value="Genomic_DNA"/>
</dbReference>
<dbReference type="AlphaFoldDB" id="A0AAV6VCV4"/>
<evidence type="ECO:0000256" key="1">
    <source>
        <dbReference type="ARBA" id="ARBA00004175"/>
    </source>
</evidence>
<evidence type="ECO:0000256" key="2">
    <source>
        <dbReference type="ARBA" id="ARBA00004613"/>
    </source>
</evidence>
<dbReference type="PROSITE" id="PS50088">
    <property type="entry name" value="ANK_REPEAT"/>
    <property type="match status" value="1"/>
</dbReference>